<dbReference type="EMBL" id="JAUZVV010000002">
    <property type="protein sequence ID" value="MDT3317704.1"/>
    <property type="molecule type" value="Genomic_DNA"/>
</dbReference>
<organism evidence="1 2">
    <name type="scientific">Microbacterium gawkjiense</name>
    <dbReference type="NCBI Taxonomy" id="3067309"/>
    <lineage>
        <taxon>Bacteria</taxon>
        <taxon>Bacillati</taxon>
        <taxon>Actinomycetota</taxon>
        <taxon>Actinomycetes</taxon>
        <taxon>Micrococcales</taxon>
        <taxon>Microbacteriaceae</taxon>
        <taxon>Microbacterium</taxon>
    </lineage>
</organism>
<keyword evidence="2" id="KW-1185">Reference proteome</keyword>
<name>A0ABU3GD16_9MICO</name>
<gene>
    <name evidence="1" type="ORF">Q9S71_12830</name>
</gene>
<dbReference type="Proteomes" id="UP001251849">
    <property type="component" value="Unassembled WGS sequence"/>
</dbReference>
<dbReference type="RefSeq" id="WP_311862727.1">
    <property type="nucleotide sequence ID" value="NZ_JAUZVV010000002.1"/>
</dbReference>
<accession>A0ABU3GD16</accession>
<evidence type="ECO:0000313" key="1">
    <source>
        <dbReference type="EMBL" id="MDT3317704.1"/>
    </source>
</evidence>
<proteinExistence type="predicted"/>
<sequence>MPDGYSFPEGLEGAETAEKWWWCANLHGAWHAYYREDDEPRAIEYLSRIKDVDPGSFGKYDDWVLEDGTISIVSRNVSFIDGGVDGYYLEENSKGCYRWARDIGGEMWPTELSG</sequence>
<comment type="caution">
    <text evidence="1">The sequence shown here is derived from an EMBL/GenBank/DDBJ whole genome shotgun (WGS) entry which is preliminary data.</text>
</comment>
<reference evidence="1 2" key="1">
    <citation type="submission" date="2023-08" db="EMBL/GenBank/DDBJ databases">
        <title>Microbacterium aquilitoris sp. nov. and Microbacterium gwkjibeachense sp. nov., isolated from beach.</title>
        <authorList>
            <person name="Lee S.D."/>
            <person name="Yang H."/>
            <person name="Kim I."/>
        </authorList>
    </citation>
    <scope>NUCLEOTIDE SEQUENCE [LARGE SCALE GENOMIC DNA]</scope>
    <source>
        <strain evidence="1 2">KSW4-11</strain>
    </source>
</reference>
<protein>
    <submittedName>
        <fullName evidence="1">Uncharacterized protein</fullName>
    </submittedName>
</protein>
<evidence type="ECO:0000313" key="2">
    <source>
        <dbReference type="Proteomes" id="UP001251849"/>
    </source>
</evidence>